<protein>
    <recommendedName>
        <fullName evidence="1">DUF4468 domain-containing protein</fullName>
    </recommendedName>
</protein>
<keyword evidence="3" id="KW-1185">Reference proteome</keyword>
<evidence type="ECO:0000313" key="3">
    <source>
        <dbReference type="Proteomes" id="UP000014977"/>
    </source>
</evidence>
<proteinExistence type="predicted"/>
<dbReference type="InterPro" id="IPR027823">
    <property type="entry name" value="DUF4468"/>
</dbReference>
<dbReference type="Pfam" id="PF14730">
    <property type="entry name" value="DUF4468"/>
    <property type="match status" value="1"/>
</dbReference>
<dbReference type="AlphaFoldDB" id="S7UX92"/>
<evidence type="ECO:0000259" key="1">
    <source>
        <dbReference type="Pfam" id="PF14730"/>
    </source>
</evidence>
<gene>
    <name evidence="2" type="ORF">dsmv_0214</name>
</gene>
<sequence length="189" mass="21187">MSGYSAKSVWKADHGGASDSDCRKVGFRVILGVILLSFWTITGCKSAPPAEPAASEDLFIRQVSEIPGYPKQALFEGAKLWLAAGFSSDLDVIQYANRDQGTIIGKTSFPYSRPSRWGQTERFDFRFTVMVETRDHRIRTTFSDMALVGFHGFENIRKDDMEAIRPQLAAAVEALVASFHREESLQDEW</sequence>
<dbReference type="EMBL" id="ATHJ01000094">
    <property type="protein sequence ID" value="EPR38804.1"/>
    <property type="molecule type" value="Genomic_DNA"/>
</dbReference>
<feature type="domain" description="DUF4468" evidence="1">
    <location>
        <begin position="64"/>
        <end position="145"/>
    </location>
</feature>
<organism evidence="2 3">
    <name type="scientific">Desulfococcus multivorans DSM 2059</name>
    <dbReference type="NCBI Taxonomy" id="1121405"/>
    <lineage>
        <taxon>Bacteria</taxon>
        <taxon>Pseudomonadati</taxon>
        <taxon>Thermodesulfobacteriota</taxon>
        <taxon>Desulfobacteria</taxon>
        <taxon>Desulfobacterales</taxon>
        <taxon>Desulfococcaceae</taxon>
        <taxon>Desulfococcus</taxon>
    </lineage>
</organism>
<evidence type="ECO:0000313" key="2">
    <source>
        <dbReference type="EMBL" id="EPR38804.1"/>
    </source>
</evidence>
<dbReference type="Proteomes" id="UP000014977">
    <property type="component" value="Unassembled WGS sequence"/>
</dbReference>
<dbReference type="RefSeq" id="WP_020876876.1">
    <property type="nucleotide sequence ID" value="NZ_FUWN01000007.1"/>
</dbReference>
<reference evidence="2 3" key="1">
    <citation type="journal article" date="2013" name="Genome Announc.">
        <title>Draft genome sequences for three mercury-methylating, sulfate-reducing bacteria.</title>
        <authorList>
            <person name="Brown S.D."/>
            <person name="Hurt R.A.Jr."/>
            <person name="Gilmour C.C."/>
            <person name="Elias D.A."/>
        </authorList>
    </citation>
    <scope>NUCLEOTIDE SEQUENCE [LARGE SCALE GENOMIC DNA]</scope>
    <source>
        <strain evidence="2 3">DSM 2059</strain>
    </source>
</reference>
<name>S7UX92_DESML</name>
<dbReference type="Gene3D" id="3.30.530.80">
    <property type="match status" value="1"/>
</dbReference>
<comment type="caution">
    <text evidence="2">The sequence shown here is derived from an EMBL/GenBank/DDBJ whole genome shotgun (WGS) entry which is preliminary data.</text>
</comment>
<dbReference type="STRING" id="897.B2D07_04565"/>
<accession>S7UX92</accession>